<evidence type="ECO:0000259" key="2">
    <source>
        <dbReference type="Pfam" id="PF17482"/>
    </source>
</evidence>
<dbReference type="AlphaFoldDB" id="A0A6M5Y5L4"/>
<feature type="domain" description="Tail sheath protein C-terminal" evidence="2">
    <location>
        <begin position="360"/>
        <end position="464"/>
    </location>
</feature>
<sequence length="471" mass="51534">MEDFKTPGVYVREVPKFPPSVAQVETAIPAFVGYTGTITYEGETLQNKPVRITSLSEFQLIFGDAYSVPVGGLTLDSQGKITAGLNDLNALLRFRMFQSLQLYFANGGGACYIVAVNNYFSAPNTPRTVSSAELIAGVNALSQEDEPTLLVIPDAVGVADSAQYHAVLNAALQQCATLKDRFLIADIQTAGQANLAAAVGNFRDNIGTNNLTYGAVYHPYLRTILTFDYDEAAITITQTGSDFNGFTLTELKTGKTVGGKVQTNTTLYEAIRKEIGKQTVILPPSSAIAGVYASVDRTRGVWKAPANVSLNFVKELTVKIDDQTQQDLNVHPTGKSVNALRFFEGKGNLVWGARTLAGNDNEWRYVSVRRFFIMVEESVKKATEPFVFEPNDANTWVKVKGLIENFLFLQWRAGALAGMKPEHAFFVHVGLGETMTALDVLEGRMIVEIGMAVVRPAEFIILRFSHKMQES</sequence>
<reference evidence="3 4" key="1">
    <citation type="submission" date="2020-05" db="EMBL/GenBank/DDBJ databases">
        <title>Genome sequencing of Spirosoma sp. TS118.</title>
        <authorList>
            <person name="Lee J.-H."/>
            <person name="Jeong S."/>
            <person name="Zhao L."/>
            <person name="Jung J.-H."/>
            <person name="Kim M.-K."/>
            <person name="Lim S."/>
        </authorList>
    </citation>
    <scope>NUCLEOTIDE SEQUENCE [LARGE SCALE GENOMIC DNA]</scope>
    <source>
        <strain evidence="3 4">TS118</strain>
    </source>
</reference>
<dbReference type="Gene3D" id="3.40.50.11780">
    <property type="match status" value="1"/>
</dbReference>
<dbReference type="Proteomes" id="UP000502756">
    <property type="component" value="Chromosome"/>
</dbReference>
<name>A0A6M5Y5L4_9BACT</name>
<proteinExistence type="inferred from homology"/>
<evidence type="ECO:0000313" key="3">
    <source>
        <dbReference type="EMBL" id="QJW89129.1"/>
    </source>
</evidence>
<dbReference type="InterPro" id="IPR020287">
    <property type="entry name" value="Tail_sheath_C"/>
</dbReference>
<accession>A0A6M5Y5L4</accession>
<comment type="similarity">
    <text evidence="1">Belongs to the myoviridae tail sheath protein family.</text>
</comment>
<dbReference type="Pfam" id="PF17482">
    <property type="entry name" value="Phage_sheath_1C"/>
    <property type="match status" value="1"/>
</dbReference>
<gene>
    <name evidence="3" type="ORF">HNV11_06855</name>
</gene>
<dbReference type="InterPro" id="IPR052042">
    <property type="entry name" value="Tail_sheath_structural"/>
</dbReference>
<protein>
    <submittedName>
        <fullName evidence="3">Phage tail sheath family protein</fullName>
    </submittedName>
</protein>
<dbReference type="PANTHER" id="PTHR35861">
    <property type="match status" value="1"/>
</dbReference>
<dbReference type="EMBL" id="CP053435">
    <property type="protein sequence ID" value="QJW89129.1"/>
    <property type="molecule type" value="Genomic_DNA"/>
</dbReference>
<evidence type="ECO:0000256" key="1">
    <source>
        <dbReference type="ARBA" id="ARBA00008005"/>
    </source>
</evidence>
<dbReference type="PANTHER" id="PTHR35861:SF1">
    <property type="entry name" value="PHAGE TAIL SHEATH PROTEIN"/>
    <property type="match status" value="1"/>
</dbReference>
<dbReference type="RefSeq" id="WP_171738967.1">
    <property type="nucleotide sequence ID" value="NZ_CP053435.1"/>
</dbReference>
<evidence type="ECO:0000313" key="4">
    <source>
        <dbReference type="Proteomes" id="UP000502756"/>
    </source>
</evidence>
<organism evidence="3 4">
    <name type="scientific">Spirosoma taeanense</name>
    <dbReference type="NCBI Taxonomy" id="2735870"/>
    <lineage>
        <taxon>Bacteria</taxon>
        <taxon>Pseudomonadati</taxon>
        <taxon>Bacteroidota</taxon>
        <taxon>Cytophagia</taxon>
        <taxon>Cytophagales</taxon>
        <taxon>Cytophagaceae</taxon>
        <taxon>Spirosoma</taxon>
    </lineage>
</organism>
<keyword evidence="4" id="KW-1185">Reference proteome</keyword>
<dbReference type="KEGG" id="stae:HNV11_06855"/>